<dbReference type="InterPro" id="IPR014048">
    <property type="entry name" value="MethylDNA_cys_MeTrfase_DNA-bd"/>
</dbReference>
<dbReference type="RefSeq" id="WP_243334411.1">
    <property type="nucleotide sequence ID" value="NZ_AP027081.1"/>
</dbReference>
<dbReference type="Pfam" id="PF01035">
    <property type="entry name" value="DNA_binding_1"/>
    <property type="match status" value="1"/>
</dbReference>
<dbReference type="GO" id="GO:0008168">
    <property type="term" value="F:methyltransferase activity"/>
    <property type="evidence" value="ECO:0007669"/>
    <property type="project" value="UniProtKB-KW"/>
</dbReference>
<dbReference type="Proteomes" id="UP001228113">
    <property type="component" value="Chromosome"/>
</dbReference>
<feature type="domain" description="Methylated-DNA-[protein]-cysteine S-methyltransferase DNA binding" evidence="2">
    <location>
        <begin position="6"/>
        <end position="88"/>
    </location>
</feature>
<dbReference type="EMBL" id="AP027081">
    <property type="protein sequence ID" value="BDU75378.1"/>
    <property type="molecule type" value="Genomic_DNA"/>
</dbReference>
<dbReference type="GO" id="GO:0032259">
    <property type="term" value="P:methylation"/>
    <property type="evidence" value="ECO:0007669"/>
    <property type="project" value="UniProtKB-KW"/>
</dbReference>
<reference evidence="3" key="1">
    <citation type="journal article" date="2023" name="Int. J. Syst. Evol. Microbiol.">
        <title>Mesoterricola silvestris gen. nov., sp. nov., Mesoterricola sediminis sp. nov., Geothrix oryzae sp. nov., Geothrix edaphica sp. nov., Geothrix rubra sp. nov., and Geothrix limicola sp. nov., six novel members of Acidobacteriota isolated from soils.</title>
        <authorList>
            <person name="Itoh H."/>
            <person name="Sugisawa Y."/>
            <person name="Mise K."/>
            <person name="Xu Z."/>
            <person name="Kuniyasu M."/>
            <person name="Ushijima N."/>
            <person name="Kawano K."/>
            <person name="Kobayashi E."/>
            <person name="Shiratori Y."/>
            <person name="Masuda Y."/>
            <person name="Senoo K."/>
        </authorList>
    </citation>
    <scope>NUCLEOTIDE SEQUENCE</scope>
    <source>
        <strain evidence="3">W786</strain>
    </source>
</reference>
<dbReference type="GO" id="GO:0006281">
    <property type="term" value="P:DNA repair"/>
    <property type="evidence" value="ECO:0007669"/>
    <property type="project" value="InterPro"/>
</dbReference>
<dbReference type="PANTHER" id="PTHR42942:SF1">
    <property type="entry name" value="ALKYLTRANSFERASE-LIKE PROTEIN 1"/>
    <property type="match status" value="1"/>
</dbReference>
<sequence>MSAVTAFREAVCAQVARVPRGRVATYGQIAWMAGFPRRPRQVGMVLKGLPEGTDLPWHRIVNRQGHVPSRGRWWGAMLQIARLREEGIEVDDAGDLDLPRYAWDGGDPA</sequence>
<accession>A0AA48HBR0</accession>
<name>A0AA48HBR0_9BACT</name>
<dbReference type="AlphaFoldDB" id="A0AA48HBR0"/>
<dbReference type="InterPro" id="IPR052520">
    <property type="entry name" value="ATL_DNA_repair"/>
</dbReference>
<dbReference type="SUPFAM" id="SSF46767">
    <property type="entry name" value="Methylated DNA-protein cysteine methyltransferase, C-terminal domain"/>
    <property type="match status" value="1"/>
</dbReference>
<evidence type="ECO:0000256" key="1">
    <source>
        <dbReference type="ARBA" id="ARBA00022763"/>
    </source>
</evidence>
<organism evidence="3 4">
    <name type="scientific">Mesoterricola sediminis</name>
    <dbReference type="NCBI Taxonomy" id="2927980"/>
    <lineage>
        <taxon>Bacteria</taxon>
        <taxon>Pseudomonadati</taxon>
        <taxon>Acidobacteriota</taxon>
        <taxon>Holophagae</taxon>
        <taxon>Holophagales</taxon>
        <taxon>Holophagaceae</taxon>
        <taxon>Mesoterricola</taxon>
    </lineage>
</organism>
<dbReference type="InterPro" id="IPR036217">
    <property type="entry name" value="MethylDNA_cys_MeTrfase_DNAb"/>
</dbReference>
<keyword evidence="3" id="KW-0808">Transferase</keyword>
<evidence type="ECO:0000313" key="3">
    <source>
        <dbReference type="EMBL" id="BDU75378.1"/>
    </source>
</evidence>
<dbReference type="KEGG" id="msea:METESE_03360"/>
<keyword evidence="1" id="KW-0227">DNA damage</keyword>
<evidence type="ECO:0000259" key="2">
    <source>
        <dbReference type="Pfam" id="PF01035"/>
    </source>
</evidence>
<dbReference type="InterPro" id="IPR036388">
    <property type="entry name" value="WH-like_DNA-bd_sf"/>
</dbReference>
<dbReference type="PANTHER" id="PTHR42942">
    <property type="entry name" value="6-O-METHYLGUANINE DNA METHYLTRANSFERASE"/>
    <property type="match status" value="1"/>
</dbReference>
<keyword evidence="3" id="KW-0489">Methyltransferase</keyword>
<proteinExistence type="predicted"/>
<gene>
    <name evidence="3" type="ORF">METESE_03360</name>
</gene>
<protein>
    <submittedName>
        <fullName evidence="3">6-O-methylguanine DNA methyltransferase</fullName>
    </submittedName>
</protein>
<keyword evidence="4" id="KW-1185">Reference proteome</keyword>
<dbReference type="CDD" id="cd06445">
    <property type="entry name" value="ATase"/>
    <property type="match status" value="1"/>
</dbReference>
<dbReference type="Gene3D" id="1.10.10.10">
    <property type="entry name" value="Winged helix-like DNA-binding domain superfamily/Winged helix DNA-binding domain"/>
    <property type="match status" value="1"/>
</dbReference>
<evidence type="ECO:0000313" key="4">
    <source>
        <dbReference type="Proteomes" id="UP001228113"/>
    </source>
</evidence>